<organism evidence="1 2">
    <name type="scientific">Linderina macrospora</name>
    <dbReference type="NCBI Taxonomy" id="4868"/>
    <lineage>
        <taxon>Eukaryota</taxon>
        <taxon>Fungi</taxon>
        <taxon>Fungi incertae sedis</taxon>
        <taxon>Zoopagomycota</taxon>
        <taxon>Kickxellomycotina</taxon>
        <taxon>Kickxellomycetes</taxon>
        <taxon>Kickxellales</taxon>
        <taxon>Kickxellaceae</taxon>
        <taxon>Linderina</taxon>
    </lineage>
</organism>
<sequence>MSTLIGTPRSPRLENDYSQGTVVGKSSRKLITHKDRQLVEEQRIAMLENFDMEVEDKIRSMRAQLEADKQDLILKAECEIAQLPRHVREMPLKKFLDEFEGDIHAALRSALSIDEQSINEAFDIPEVPAILLARQKKVKMQNLPTS</sequence>
<accession>A0ACC1J0C5</accession>
<reference evidence="1" key="1">
    <citation type="submission" date="2022-07" db="EMBL/GenBank/DDBJ databases">
        <title>Phylogenomic reconstructions and comparative analyses of Kickxellomycotina fungi.</title>
        <authorList>
            <person name="Reynolds N.K."/>
            <person name="Stajich J.E."/>
            <person name="Barry K."/>
            <person name="Grigoriev I.V."/>
            <person name="Crous P."/>
            <person name="Smith M.E."/>
        </authorList>
    </citation>
    <scope>NUCLEOTIDE SEQUENCE</scope>
    <source>
        <strain evidence="1">NRRL 5244</strain>
    </source>
</reference>
<evidence type="ECO:0000313" key="1">
    <source>
        <dbReference type="EMBL" id="KAJ1932498.1"/>
    </source>
</evidence>
<keyword evidence="2" id="KW-1185">Reference proteome</keyword>
<protein>
    <submittedName>
        <fullName evidence="1">Uncharacterized protein</fullName>
    </submittedName>
</protein>
<name>A0ACC1J0C5_9FUNG</name>
<dbReference type="EMBL" id="JANBPW010005495">
    <property type="protein sequence ID" value="KAJ1932498.1"/>
    <property type="molecule type" value="Genomic_DNA"/>
</dbReference>
<gene>
    <name evidence="1" type="ORF">FBU59_006352</name>
</gene>
<dbReference type="Proteomes" id="UP001150603">
    <property type="component" value="Unassembled WGS sequence"/>
</dbReference>
<evidence type="ECO:0000313" key="2">
    <source>
        <dbReference type="Proteomes" id="UP001150603"/>
    </source>
</evidence>
<comment type="caution">
    <text evidence="1">The sequence shown here is derived from an EMBL/GenBank/DDBJ whole genome shotgun (WGS) entry which is preliminary data.</text>
</comment>
<proteinExistence type="predicted"/>